<accession>A0A8H5HR13</accession>
<dbReference type="OrthoDB" id="3240950at2759"/>
<comment type="caution">
    <text evidence="2">The sequence shown here is derived from an EMBL/GenBank/DDBJ whole genome shotgun (WGS) entry which is preliminary data.</text>
</comment>
<protein>
    <submittedName>
        <fullName evidence="2">Uncharacterized protein</fullName>
    </submittedName>
</protein>
<feature type="compositionally biased region" description="Basic residues" evidence="1">
    <location>
        <begin position="1"/>
        <end position="10"/>
    </location>
</feature>
<dbReference type="EMBL" id="JAACJP010000001">
    <property type="protein sequence ID" value="KAF5387888.1"/>
    <property type="molecule type" value="Genomic_DNA"/>
</dbReference>
<name>A0A8H5HR13_9AGAR</name>
<reference evidence="2 3" key="1">
    <citation type="journal article" date="2020" name="ISME J.">
        <title>Uncovering the hidden diversity of litter-decomposition mechanisms in mushroom-forming fungi.</title>
        <authorList>
            <person name="Floudas D."/>
            <person name="Bentzer J."/>
            <person name="Ahren D."/>
            <person name="Johansson T."/>
            <person name="Persson P."/>
            <person name="Tunlid A."/>
        </authorList>
    </citation>
    <scope>NUCLEOTIDE SEQUENCE [LARGE SCALE GENOMIC DNA]</scope>
    <source>
        <strain evidence="2 3">CBS 661.87</strain>
    </source>
</reference>
<feature type="region of interest" description="Disordered" evidence="1">
    <location>
        <begin position="230"/>
        <end position="273"/>
    </location>
</feature>
<feature type="compositionally biased region" description="Basic and acidic residues" evidence="1">
    <location>
        <begin position="98"/>
        <end position="119"/>
    </location>
</feature>
<feature type="region of interest" description="Disordered" evidence="1">
    <location>
        <begin position="86"/>
        <end position="133"/>
    </location>
</feature>
<dbReference type="AlphaFoldDB" id="A0A8H5HR13"/>
<proteinExistence type="predicted"/>
<feature type="compositionally biased region" description="Basic and acidic residues" evidence="1">
    <location>
        <begin position="14"/>
        <end position="24"/>
    </location>
</feature>
<dbReference type="Proteomes" id="UP000565441">
    <property type="component" value="Unassembled WGS sequence"/>
</dbReference>
<evidence type="ECO:0000256" key="1">
    <source>
        <dbReference type="SAM" id="MobiDB-lite"/>
    </source>
</evidence>
<evidence type="ECO:0000313" key="3">
    <source>
        <dbReference type="Proteomes" id="UP000565441"/>
    </source>
</evidence>
<organism evidence="2 3">
    <name type="scientific">Tricholomella constricta</name>
    <dbReference type="NCBI Taxonomy" id="117010"/>
    <lineage>
        <taxon>Eukaryota</taxon>
        <taxon>Fungi</taxon>
        <taxon>Dikarya</taxon>
        <taxon>Basidiomycota</taxon>
        <taxon>Agaricomycotina</taxon>
        <taxon>Agaricomycetes</taxon>
        <taxon>Agaricomycetidae</taxon>
        <taxon>Agaricales</taxon>
        <taxon>Tricholomatineae</taxon>
        <taxon>Lyophyllaceae</taxon>
        <taxon>Tricholomella</taxon>
    </lineage>
</organism>
<feature type="compositionally biased region" description="Basic residues" evidence="1">
    <location>
        <begin position="244"/>
        <end position="265"/>
    </location>
</feature>
<keyword evidence="3" id="KW-1185">Reference proteome</keyword>
<evidence type="ECO:0000313" key="2">
    <source>
        <dbReference type="EMBL" id="KAF5387888.1"/>
    </source>
</evidence>
<feature type="region of interest" description="Disordered" evidence="1">
    <location>
        <begin position="1"/>
        <end position="25"/>
    </location>
</feature>
<sequence length="299" mass="34169">MLQDRHRKGFQGKQDGESGIDRNDNISMTHGEQVELQSFESWSRRSASIPSVHRESLELENSWAGSTEMSFATGRQTHGRGREIYRSAQFSNTWPSRTGKEELGTRRHHERPVPKERHTGSRGNATSFGEVRNFRPVDGEPEVIEPVIYEHEVWNLDRGAPEVYHYIVPGGLNVIFRDEYGNESMRVGEFGDSIHKPRRVFPTIIQDELGNELYRTGDFGPVTGMTFAFDGSDDDGTTHASSRERHHSHNSRKYSGHHEGRRRRSPSHDIARSVEPLMMSERLRICSLLGAYRQGDIQL</sequence>
<gene>
    <name evidence="2" type="ORF">D9615_000339</name>
</gene>